<dbReference type="Gene3D" id="3.40.50.300">
    <property type="entry name" value="P-loop containing nucleotide triphosphate hydrolases"/>
    <property type="match status" value="1"/>
</dbReference>
<evidence type="ECO:0000313" key="11">
    <source>
        <dbReference type="Proteomes" id="UP000035067"/>
    </source>
</evidence>
<evidence type="ECO:0000256" key="8">
    <source>
        <dbReference type="SAM" id="MobiDB-lite"/>
    </source>
</evidence>
<dbReference type="GO" id="GO:0046983">
    <property type="term" value="F:protein dimerization activity"/>
    <property type="evidence" value="ECO:0007669"/>
    <property type="project" value="UniProtKB-UniRule"/>
</dbReference>
<reference evidence="10 11" key="1">
    <citation type="submission" date="2015-01" db="EMBL/GenBank/DDBJ databases">
        <title>Lifestyle Evolution in Cyanobacterial Symbionts of Sponges.</title>
        <authorList>
            <person name="Burgsdorf I."/>
            <person name="Slaby B.M."/>
            <person name="Handley K.M."/>
            <person name="Haber M."/>
            <person name="Blom J."/>
            <person name="Marshall C.W."/>
            <person name="Gilbert J.A."/>
            <person name="Hentschel U."/>
            <person name="Steindler L."/>
        </authorList>
    </citation>
    <scope>NUCLEOTIDE SEQUENCE [LARGE SCALE GENOMIC DNA]</scope>
    <source>
        <strain evidence="10">SP3</strain>
    </source>
</reference>
<dbReference type="PROSITE" id="PS51902">
    <property type="entry name" value="CLPX_ZB"/>
    <property type="match status" value="1"/>
</dbReference>
<keyword evidence="5 6" id="KW-0143">Chaperone</keyword>
<protein>
    <recommendedName>
        <fullName evidence="6">ATP-dependent Clp protease ATP-binding subunit ClpX</fullName>
    </recommendedName>
</protein>
<dbReference type="GO" id="GO:0016887">
    <property type="term" value="F:ATP hydrolysis activity"/>
    <property type="evidence" value="ECO:0007669"/>
    <property type="project" value="InterPro"/>
</dbReference>
<dbReference type="SMART" id="SM01086">
    <property type="entry name" value="ClpB_D2-small"/>
    <property type="match status" value="1"/>
</dbReference>
<feature type="binding site" evidence="6 7">
    <location>
        <position position="32"/>
    </location>
    <ligand>
        <name>Zn(2+)</name>
        <dbReference type="ChEBI" id="CHEBI:29105"/>
    </ligand>
</feature>
<dbReference type="Pfam" id="PF07724">
    <property type="entry name" value="AAA_2"/>
    <property type="match status" value="1"/>
</dbReference>
<dbReference type="GO" id="GO:0009376">
    <property type="term" value="C:HslUV protease complex"/>
    <property type="evidence" value="ECO:0007669"/>
    <property type="project" value="TreeGrafter"/>
</dbReference>
<evidence type="ECO:0000256" key="3">
    <source>
        <dbReference type="ARBA" id="ARBA00022833"/>
    </source>
</evidence>
<dbReference type="Proteomes" id="UP000035067">
    <property type="component" value="Unassembled WGS sequence"/>
</dbReference>
<accession>A0A0G2HL17</accession>
<feature type="binding site" evidence="6 7">
    <location>
        <position position="13"/>
    </location>
    <ligand>
        <name>Zn(2+)</name>
        <dbReference type="ChEBI" id="CHEBI:29105"/>
    </ligand>
</feature>
<evidence type="ECO:0000256" key="5">
    <source>
        <dbReference type="ARBA" id="ARBA00023186"/>
    </source>
</evidence>
<feature type="binding site" evidence="6 7">
    <location>
        <position position="10"/>
    </location>
    <ligand>
        <name>Zn(2+)</name>
        <dbReference type="ChEBI" id="CHEBI:29105"/>
    </ligand>
</feature>
<feature type="domain" description="ClpX-type ZB" evidence="9">
    <location>
        <begin position="1"/>
        <end position="51"/>
    </location>
</feature>
<keyword evidence="3 6" id="KW-0862">Zinc</keyword>
<sequence length="456" mass="50493">MVKPDFQLRCSFCRKPQERVRRLIAGPGVYICDECVDLCNDILDDEFAGLPGASRNDLKSTLTTPSSALPSRSSRSPISLVSVPKPQDIKAHLDAFVIGQDEAKKALSVAVYNHYKRLAWSGEHGEEKNLLSTQLEKSNILLVGPTGSGKTLLARCLAEVLNVPFAVTDATTLTEAGYVGDDVENILLRLLQKADMNVAEAQRGIIYIDEIDKISRKSESRSITRDVSGEGVQQALLKVLEGTIANVPPEGGRKHPHQETIAIDTSHILFICGGAFVGLEDMVKHRLGRNAIGFVHERDEDQKRQLATTNILRNLEPEDLVQYGLIPEFIGRLPVTAVLDSLDEQSLRAILTEPRNALVKQFQTLLSMDNVQLVFEDNAVEAIAREAMRRQAGARGLRSLVEDLMLEVMYGLPSHHEVKTFTITAEMVNQHQRHGNKVMLHPNMLSHRETAVDHGL</sequence>
<dbReference type="Pfam" id="PF06689">
    <property type="entry name" value="zf-C4_ClpX"/>
    <property type="match status" value="1"/>
</dbReference>
<dbReference type="InterPro" id="IPR019489">
    <property type="entry name" value="Clp_ATPase_C"/>
</dbReference>
<dbReference type="HAMAP" id="MF_00175">
    <property type="entry name" value="ClpX"/>
    <property type="match status" value="1"/>
</dbReference>
<name>A0A0G2HL17_9SYNE</name>
<dbReference type="PATRIC" id="fig|1604020.3.peg.1501"/>
<comment type="function">
    <text evidence="6">ATP-dependent specificity component of the Clp protease. It directs the protease to specific substrates. Can perform chaperone functions in the absence of ClpP.</text>
</comment>
<keyword evidence="10" id="KW-0378">Hydrolase</keyword>
<dbReference type="InterPro" id="IPR003593">
    <property type="entry name" value="AAA+_ATPase"/>
</dbReference>
<dbReference type="PANTHER" id="PTHR48102:SF7">
    <property type="entry name" value="ATP-DEPENDENT CLP PROTEASE ATP-BINDING SUBUNIT CLPX-LIKE, MITOCHONDRIAL"/>
    <property type="match status" value="1"/>
</dbReference>
<organism evidence="10 11">
    <name type="scientific">Candidatus Synechococcus spongiarum SP3</name>
    <dbReference type="NCBI Taxonomy" id="1604020"/>
    <lineage>
        <taxon>Bacteria</taxon>
        <taxon>Bacillati</taxon>
        <taxon>Cyanobacteriota</taxon>
        <taxon>Cyanophyceae</taxon>
        <taxon>Synechococcales</taxon>
        <taxon>Synechococcaceae</taxon>
        <taxon>Synechococcus</taxon>
    </lineage>
</organism>
<dbReference type="SMART" id="SM00382">
    <property type="entry name" value="AAA"/>
    <property type="match status" value="1"/>
</dbReference>
<dbReference type="GO" id="GO:0051082">
    <property type="term" value="F:unfolded protein binding"/>
    <property type="evidence" value="ECO:0007669"/>
    <property type="project" value="UniProtKB-UniRule"/>
</dbReference>
<comment type="similarity">
    <text evidence="6 7">Belongs to the ClpX chaperone family.</text>
</comment>
<dbReference type="InterPro" id="IPR046425">
    <property type="entry name" value="ClpX_bact"/>
</dbReference>
<proteinExistence type="inferred from homology"/>
<dbReference type="GO" id="GO:0140662">
    <property type="term" value="F:ATP-dependent protein folding chaperone"/>
    <property type="evidence" value="ECO:0007669"/>
    <property type="project" value="InterPro"/>
</dbReference>
<evidence type="ECO:0000256" key="6">
    <source>
        <dbReference type="HAMAP-Rule" id="MF_00175"/>
    </source>
</evidence>
<comment type="subunit">
    <text evidence="6">Component of the ClpX-ClpP complex. Forms a hexameric ring that, in the presence of ATP, binds to fourteen ClpP subunits assembled into a disk-like structure with a central cavity, resembling the structure of eukaryotic proteasomes.</text>
</comment>
<keyword evidence="10" id="KW-0645">Protease</keyword>
<feature type="compositionally biased region" description="Low complexity" evidence="8">
    <location>
        <begin position="60"/>
        <end position="79"/>
    </location>
</feature>
<feature type="binding site" evidence="6 7">
    <location>
        <position position="35"/>
    </location>
    <ligand>
        <name>Zn(2+)</name>
        <dbReference type="ChEBI" id="CHEBI:29105"/>
    </ligand>
</feature>
<dbReference type="Gene3D" id="6.20.220.10">
    <property type="entry name" value="ClpX chaperone, C4-type zinc finger domain"/>
    <property type="match status" value="1"/>
</dbReference>
<dbReference type="InterPro" id="IPR010603">
    <property type="entry name" value="Znf_CppX_C4"/>
</dbReference>
<dbReference type="EMBL" id="JXQG01000049">
    <property type="protein sequence ID" value="KKZ11566.1"/>
    <property type="molecule type" value="Genomic_DNA"/>
</dbReference>
<dbReference type="InterPro" id="IPR004487">
    <property type="entry name" value="Clp_protease_ATP-bd_su_ClpX"/>
</dbReference>
<evidence type="ECO:0000313" key="10">
    <source>
        <dbReference type="EMBL" id="KKZ11566.1"/>
    </source>
</evidence>
<dbReference type="GO" id="GO:0051301">
    <property type="term" value="P:cell division"/>
    <property type="evidence" value="ECO:0007669"/>
    <property type="project" value="TreeGrafter"/>
</dbReference>
<dbReference type="GO" id="GO:0008233">
    <property type="term" value="F:peptidase activity"/>
    <property type="evidence" value="ECO:0007669"/>
    <property type="project" value="UniProtKB-KW"/>
</dbReference>
<keyword evidence="1 6" id="KW-0479">Metal-binding</keyword>
<feature type="binding site" evidence="6">
    <location>
        <begin position="145"/>
        <end position="152"/>
    </location>
    <ligand>
        <name>ATP</name>
        <dbReference type="ChEBI" id="CHEBI:30616"/>
    </ligand>
</feature>
<dbReference type="FunFam" id="1.10.8.60:FF:000002">
    <property type="entry name" value="ATP-dependent Clp protease ATP-binding subunit ClpX"/>
    <property type="match status" value="1"/>
</dbReference>
<dbReference type="InterPro" id="IPR038366">
    <property type="entry name" value="Znf_CppX_C4_sf"/>
</dbReference>
<gene>
    <name evidence="6" type="primary">clpX</name>
    <name evidence="10" type="ORF">TE42_07700</name>
</gene>
<keyword evidence="4 6" id="KW-0067">ATP-binding</keyword>
<dbReference type="FunFam" id="3.40.50.300:FF:000005">
    <property type="entry name" value="ATP-dependent Clp protease ATP-binding subunit ClpX"/>
    <property type="match status" value="1"/>
</dbReference>
<evidence type="ECO:0000256" key="1">
    <source>
        <dbReference type="ARBA" id="ARBA00022723"/>
    </source>
</evidence>
<evidence type="ECO:0000256" key="4">
    <source>
        <dbReference type="ARBA" id="ARBA00022840"/>
    </source>
</evidence>
<dbReference type="PANTHER" id="PTHR48102">
    <property type="entry name" value="ATP-DEPENDENT CLP PROTEASE ATP-BINDING SUBUNIT CLPX-LIKE, MITOCHONDRIAL-RELATED"/>
    <property type="match status" value="1"/>
</dbReference>
<dbReference type="InterPro" id="IPR003959">
    <property type="entry name" value="ATPase_AAA_core"/>
</dbReference>
<evidence type="ECO:0000259" key="9">
    <source>
        <dbReference type="PROSITE" id="PS51902"/>
    </source>
</evidence>
<dbReference type="GO" id="GO:0051603">
    <property type="term" value="P:proteolysis involved in protein catabolic process"/>
    <property type="evidence" value="ECO:0007669"/>
    <property type="project" value="TreeGrafter"/>
</dbReference>
<dbReference type="NCBIfam" id="NF003745">
    <property type="entry name" value="PRK05342.1"/>
    <property type="match status" value="1"/>
</dbReference>
<evidence type="ECO:0000256" key="2">
    <source>
        <dbReference type="ARBA" id="ARBA00022741"/>
    </source>
</evidence>
<dbReference type="SUPFAM" id="SSF57716">
    <property type="entry name" value="Glucocorticoid receptor-like (DNA-binding domain)"/>
    <property type="match status" value="1"/>
</dbReference>
<dbReference type="AlphaFoldDB" id="A0A0G2HL17"/>
<dbReference type="GO" id="GO:0005524">
    <property type="term" value="F:ATP binding"/>
    <property type="evidence" value="ECO:0007669"/>
    <property type="project" value="UniProtKB-UniRule"/>
</dbReference>
<keyword evidence="2 6" id="KW-0547">Nucleotide-binding</keyword>
<dbReference type="Gene3D" id="1.10.8.60">
    <property type="match status" value="1"/>
</dbReference>
<feature type="region of interest" description="Disordered" evidence="8">
    <location>
        <begin position="59"/>
        <end position="79"/>
    </location>
</feature>
<evidence type="ECO:0000256" key="7">
    <source>
        <dbReference type="PROSITE-ProRule" id="PRU01250"/>
    </source>
</evidence>
<dbReference type="NCBIfam" id="TIGR00382">
    <property type="entry name" value="clpX"/>
    <property type="match status" value="1"/>
</dbReference>
<dbReference type="Pfam" id="PF10431">
    <property type="entry name" value="ClpB_D2-small"/>
    <property type="match status" value="1"/>
</dbReference>
<dbReference type="SUPFAM" id="SSF52540">
    <property type="entry name" value="P-loop containing nucleoside triphosphate hydrolases"/>
    <property type="match status" value="1"/>
</dbReference>
<dbReference type="InterPro" id="IPR050052">
    <property type="entry name" value="ATP-dep_Clp_protease_ClpX"/>
</dbReference>
<comment type="caution">
    <text evidence="10">The sequence shown here is derived from an EMBL/GenBank/DDBJ whole genome shotgun (WGS) entry which is preliminary data.</text>
</comment>
<dbReference type="GO" id="GO:0008270">
    <property type="term" value="F:zinc ion binding"/>
    <property type="evidence" value="ECO:0007669"/>
    <property type="project" value="UniProtKB-UniRule"/>
</dbReference>
<dbReference type="SMART" id="SM00994">
    <property type="entry name" value="zf-C4_ClpX"/>
    <property type="match status" value="1"/>
</dbReference>
<dbReference type="InterPro" id="IPR027417">
    <property type="entry name" value="P-loop_NTPase"/>
</dbReference>
<dbReference type="CDD" id="cd19497">
    <property type="entry name" value="RecA-like_ClpX"/>
    <property type="match status" value="1"/>
</dbReference>
<dbReference type="InterPro" id="IPR059188">
    <property type="entry name" value="Znf_CLPX-like"/>
</dbReference>